<gene>
    <name evidence="1" type="ORF">M9H77_02579</name>
</gene>
<sequence>MLIISQVRWPEDVRERSTTPETIGATVSNTTGSTASDTVGSNYSNTARSTETYTSGSIDIDTARGTSRRSRFIFHYILLREPPPTSQLSCRSCSPSLTTMRMGLDITYHQDEACMGSQGQWLDKRFDWRCLGSEEEARLESKDVLGANDEILGEFYKSKHLEELHKPQKGGKKGQYIDFQSKEFWITSKADEEASATSAAKSNEFQLMTYIASGLSRDQLYTAGLEAAHLKAESSQATIGLPPCYLDAEQRIMKRVDAVVSSVYATFDKQIRRFVE</sequence>
<proteinExistence type="predicted"/>
<name>A0ACC0C8T2_CATRO</name>
<dbReference type="Proteomes" id="UP001060085">
    <property type="component" value="Linkage Group LG01"/>
</dbReference>
<dbReference type="EMBL" id="CM044701">
    <property type="protein sequence ID" value="KAI5681352.1"/>
    <property type="molecule type" value="Genomic_DNA"/>
</dbReference>
<reference evidence="2" key="1">
    <citation type="journal article" date="2023" name="Nat. Plants">
        <title>Single-cell RNA sequencing provides a high-resolution roadmap for understanding the multicellular compartmentation of specialized metabolism.</title>
        <authorList>
            <person name="Sun S."/>
            <person name="Shen X."/>
            <person name="Li Y."/>
            <person name="Li Y."/>
            <person name="Wang S."/>
            <person name="Li R."/>
            <person name="Zhang H."/>
            <person name="Shen G."/>
            <person name="Guo B."/>
            <person name="Wei J."/>
            <person name="Xu J."/>
            <person name="St-Pierre B."/>
            <person name="Chen S."/>
            <person name="Sun C."/>
        </authorList>
    </citation>
    <scope>NUCLEOTIDE SEQUENCE [LARGE SCALE GENOMIC DNA]</scope>
</reference>
<evidence type="ECO:0000313" key="1">
    <source>
        <dbReference type="EMBL" id="KAI5681352.1"/>
    </source>
</evidence>
<evidence type="ECO:0000313" key="2">
    <source>
        <dbReference type="Proteomes" id="UP001060085"/>
    </source>
</evidence>
<comment type="caution">
    <text evidence="1">The sequence shown here is derived from an EMBL/GenBank/DDBJ whole genome shotgun (WGS) entry which is preliminary data.</text>
</comment>
<protein>
    <submittedName>
        <fullName evidence="1">Uncharacterized protein</fullName>
    </submittedName>
</protein>
<keyword evidence="2" id="KW-1185">Reference proteome</keyword>
<accession>A0ACC0C8T2</accession>
<organism evidence="1 2">
    <name type="scientific">Catharanthus roseus</name>
    <name type="common">Madagascar periwinkle</name>
    <name type="synonym">Vinca rosea</name>
    <dbReference type="NCBI Taxonomy" id="4058"/>
    <lineage>
        <taxon>Eukaryota</taxon>
        <taxon>Viridiplantae</taxon>
        <taxon>Streptophyta</taxon>
        <taxon>Embryophyta</taxon>
        <taxon>Tracheophyta</taxon>
        <taxon>Spermatophyta</taxon>
        <taxon>Magnoliopsida</taxon>
        <taxon>eudicotyledons</taxon>
        <taxon>Gunneridae</taxon>
        <taxon>Pentapetalae</taxon>
        <taxon>asterids</taxon>
        <taxon>lamiids</taxon>
        <taxon>Gentianales</taxon>
        <taxon>Apocynaceae</taxon>
        <taxon>Rauvolfioideae</taxon>
        <taxon>Vinceae</taxon>
        <taxon>Catharanthinae</taxon>
        <taxon>Catharanthus</taxon>
    </lineage>
</organism>